<dbReference type="GeneID" id="20189345"/>
<organism evidence="1 2">
    <name type="scientific">Phytophthora nicotianae (strain INRA-310)</name>
    <name type="common">Phytophthora parasitica</name>
    <dbReference type="NCBI Taxonomy" id="761204"/>
    <lineage>
        <taxon>Eukaryota</taxon>
        <taxon>Sar</taxon>
        <taxon>Stramenopiles</taxon>
        <taxon>Oomycota</taxon>
        <taxon>Peronosporomycetes</taxon>
        <taxon>Peronosporales</taxon>
        <taxon>Peronosporaceae</taxon>
        <taxon>Phytophthora</taxon>
    </lineage>
</organism>
<dbReference type="EMBL" id="KI669561">
    <property type="protein sequence ID" value="ETN24012.1"/>
    <property type="molecule type" value="Genomic_DNA"/>
</dbReference>
<evidence type="ECO:0000313" key="1">
    <source>
        <dbReference type="EMBL" id="ETN24012.1"/>
    </source>
</evidence>
<reference evidence="1 2" key="2">
    <citation type="submission" date="2013-11" db="EMBL/GenBank/DDBJ databases">
        <title>The Genome Sequence of Phytophthora parasitica INRA-310.</title>
        <authorList>
            <consortium name="The Broad Institute Genomics Platform"/>
            <person name="Russ C."/>
            <person name="Tyler B."/>
            <person name="Panabieres F."/>
            <person name="Shan W."/>
            <person name="Tripathy S."/>
            <person name="Grunwald N."/>
            <person name="Machado M."/>
            <person name="Johnson C.S."/>
            <person name="Arredondo F."/>
            <person name="Hong C."/>
            <person name="Coffey M."/>
            <person name="Young S.K."/>
            <person name="Zeng Q."/>
            <person name="Gargeya S."/>
            <person name="Fitzgerald M."/>
            <person name="Abouelleil A."/>
            <person name="Alvarado L."/>
            <person name="Chapman S.B."/>
            <person name="Gainer-Dewar J."/>
            <person name="Goldberg J."/>
            <person name="Griggs A."/>
            <person name="Gujja S."/>
            <person name="Hansen M."/>
            <person name="Howarth C."/>
            <person name="Imamovic A."/>
            <person name="Ireland A."/>
            <person name="Larimer J."/>
            <person name="McCowan C."/>
            <person name="Murphy C."/>
            <person name="Pearson M."/>
            <person name="Poon T.W."/>
            <person name="Priest M."/>
            <person name="Roberts A."/>
            <person name="Saif S."/>
            <person name="Shea T."/>
            <person name="Sykes S."/>
            <person name="Wortman J."/>
            <person name="Nusbaum C."/>
            <person name="Birren B."/>
        </authorList>
    </citation>
    <scope>NUCLEOTIDE SEQUENCE [LARGE SCALE GENOMIC DNA]</scope>
    <source>
        <strain evidence="1 2">INRA-310</strain>
    </source>
</reference>
<dbReference type="VEuPathDB" id="FungiDB:PPTG_20746"/>
<proteinExistence type="predicted"/>
<reference evidence="2" key="1">
    <citation type="submission" date="2011-12" db="EMBL/GenBank/DDBJ databases">
        <authorList>
            <consortium name="The Broad Institute Genome Sequencing Platform"/>
            <person name="Russ C."/>
            <person name="Tyler B."/>
            <person name="Panabieres F."/>
            <person name="Shan W."/>
            <person name="Tripathy S."/>
            <person name="Grunwald N."/>
            <person name="Machado M."/>
            <person name="Young S.K."/>
            <person name="Zeng Q."/>
            <person name="Gargeya S."/>
            <person name="Fitzgerald M."/>
            <person name="Haas B."/>
            <person name="Abouelleil A."/>
            <person name="Alvarado L."/>
            <person name="Arachchi H.M."/>
            <person name="Berlin A."/>
            <person name="Chapman S.B."/>
            <person name="Gearin G."/>
            <person name="Goldberg J."/>
            <person name="Griggs A."/>
            <person name="Gujja S."/>
            <person name="Hansen M."/>
            <person name="Heiman D."/>
            <person name="Howarth C."/>
            <person name="Larimer J."/>
            <person name="Lui A."/>
            <person name="MacDonald P.J.P."/>
            <person name="McCowen C."/>
            <person name="Montmayeur A."/>
            <person name="Murphy C."/>
            <person name="Neiman D."/>
            <person name="Pearson M."/>
            <person name="Priest M."/>
            <person name="Roberts A."/>
            <person name="Saif S."/>
            <person name="Shea T."/>
            <person name="Sisk P."/>
            <person name="Stolte C."/>
            <person name="Sykes S."/>
            <person name="Wortman J."/>
            <person name="Nusbaum C."/>
            <person name="Birren B."/>
        </authorList>
    </citation>
    <scope>NUCLEOTIDE SEQUENCE [LARGE SCALE GENOMIC DNA]</scope>
    <source>
        <strain evidence="2">INRA-310</strain>
    </source>
</reference>
<sequence>MQKTHDIQAAIWKSGLDISKRYQAICGVVLNDPLNYLNMPSDTRAVKKNT</sequence>
<gene>
    <name evidence="1" type="ORF">PPTG_20746</name>
</gene>
<dbReference type="RefSeq" id="XP_008891192.1">
    <property type="nucleotide sequence ID" value="XM_008892944.1"/>
</dbReference>
<accession>W2RF49</accession>
<protein>
    <submittedName>
        <fullName evidence="1">Uncharacterized protein</fullName>
    </submittedName>
</protein>
<name>W2RF49_PHYN3</name>
<dbReference type="Proteomes" id="UP000018817">
    <property type="component" value="Unassembled WGS sequence"/>
</dbReference>
<dbReference type="AlphaFoldDB" id="W2RF49"/>
<evidence type="ECO:0000313" key="2">
    <source>
        <dbReference type="Proteomes" id="UP000018817"/>
    </source>
</evidence>